<protein>
    <submittedName>
        <fullName evidence="3">Mariner Mos1 transposase</fullName>
    </submittedName>
</protein>
<dbReference type="Proteomes" id="UP000050761">
    <property type="component" value="Unassembled WGS sequence"/>
</dbReference>
<dbReference type="AlphaFoldDB" id="A0A183G2P8"/>
<reference evidence="1 2" key="1">
    <citation type="submission" date="2018-11" db="EMBL/GenBank/DDBJ databases">
        <authorList>
            <consortium name="Pathogen Informatics"/>
        </authorList>
    </citation>
    <scope>NUCLEOTIDE SEQUENCE [LARGE SCALE GENOMIC DNA]</scope>
</reference>
<keyword evidence="2" id="KW-1185">Reference proteome</keyword>
<dbReference type="EMBL" id="UZAH01028934">
    <property type="protein sequence ID" value="VDP03264.1"/>
    <property type="molecule type" value="Genomic_DNA"/>
</dbReference>
<proteinExistence type="predicted"/>
<gene>
    <name evidence="1" type="ORF">HPBE_LOCUS15595</name>
</gene>
<sequence>MQTFNFTEELHSIAPGYKTTKQGKIVSMYDICLARRYLNKAGHLTQSRKEVFEVKAAAREGECRAHFLSDTSPQYNMLLTWIDAMVFEDASTYSKFYSLLDRLREEKKVARAQGLGNSSSQVASISIRQRNRHYCHYV</sequence>
<accession>A0A3P8BE33</accession>
<dbReference type="WBParaSite" id="HPBE_0001559601-mRNA-1">
    <property type="protein sequence ID" value="HPBE_0001559601-mRNA-1"/>
    <property type="gene ID" value="HPBE_0001559601"/>
</dbReference>
<accession>A0A183G2P8</accession>
<evidence type="ECO:0000313" key="3">
    <source>
        <dbReference type="WBParaSite" id="HPBE_0001559601-mRNA-1"/>
    </source>
</evidence>
<name>A0A183G2P8_HELPZ</name>
<evidence type="ECO:0000313" key="1">
    <source>
        <dbReference type="EMBL" id="VDP03264.1"/>
    </source>
</evidence>
<dbReference type="OrthoDB" id="5860609at2759"/>
<organism evidence="2 3">
    <name type="scientific">Heligmosomoides polygyrus</name>
    <name type="common">Parasitic roundworm</name>
    <dbReference type="NCBI Taxonomy" id="6339"/>
    <lineage>
        <taxon>Eukaryota</taxon>
        <taxon>Metazoa</taxon>
        <taxon>Ecdysozoa</taxon>
        <taxon>Nematoda</taxon>
        <taxon>Chromadorea</taxon>
        <taxon>Rhabditida</taxon>
        <taxon>Rhabditina</taxon>
        <taxon>Rhabditomorpha</taxon>
        <taxon>Strongyloidea</taxon>
        <taxon>Heligmosomidae</taxon>
        <taxon>Heligmosomoides</taxon>
    </lineage>
</organism>
<evidence type="ECO:0000313" key="2">
    <source>
        <dbReference type="Proteomes" id="UP000050761"/>
    </source>
</evidence>
<reference evidence="3" key="2">
    <citation type="submission" date="2019-09" db="UniProtKB">
        <authorList>
            <consortium name="WormBaseParasite"/>
        </authorList>
    </citation>
    <scope>IDENTIFICATION</scope>
</reference>